<dbReference type="GO" id="GO:0016491">
    <property type="term" value="F:oxidoreductase activity"/>
    <property type="evidence" value="ECO:0007669"/>
    <property type="project" value="UniProtKB-KW"/>
</dbReference>
<dbReference type="Pfam" id="PF00175">
    <property type="entry name" value="NAD_binding_1"/>
    <property type="match status" value="1"/>
</dbReference>
<keyword evidence="4" id="KW-0479">Metal-binding</keyword>
<dbReference type="Gene3D" id="3.40.50.80">
    <property type="entry name" value="Nucleotide-binding domain of ferredoxin-NADP reductase (FNR) module"/>
    <property type="match status" value="1"/>
</dbReference>
<keyword evidence="3" id="KW-0001">2Fe-2S</keyword>
<evidence type="ECO:0000259" key="9">
    <source>
        <dbReference type="PROSITE" id="PS51384"/>
    </source>
</evidence>
<feature type="domain" description="FAD-binding FR-type" evidence="9">
    <location>
        <begin position="1"/>
        <end position="101"/>
    </location>
</feature>
<dbReference type="InterPro" id="IPR017938">
    <property type="entry name" value="Riboflavin_synthase-like_b-brl"/>
</dbReference>
<keyword evidence="6" id="KW-0560">Oxidoreductase</keyword>
<evidence type="ECO:0000256" key="6">
    <source>
        <dbReference type="ARBA" id="ARBA00023002"/>
    </source>
</evidence>
<evidence type="ECO:0000256" key="5">
    <source>
        <dbReference type="ARBA" id="ARBA00022827"/>
    </source>
</evidence>
<dbReference type="InterPro" id="IPR013112">
    <property type="entry name" value="FAD-bd_8"/>
</dbReference>
<dbReference type="AlphaFoldDB" id="A0A2T6BHI1"/>
<protein>
    <recommendedName>
        <fullName evidence="9">FAD-binding FR-type domain-containing protein</fullName>
    </recommendedName>
</protein>
<organism evidence="10 11">
    <name type="scientific">Litoreibacter ponti</name>
    <dbReference type="NCBI Taxonomy" id="1510457"/>
    <lineage>
        <taxon>Bacteria</taxon>
        <taxon>Pseudomonadati</taxon>
        <taxon>Pseudomonadota</taxon>
        <taxon>Alphaproteobacteria</taxon>
        <taxon>Rhodobacterales</taxon>
        <taxon>Roseobacteraceae</taxon>
        <taxon>Litoreibacter</taxon>
    </lineage>
</organism>
<dbReference type="RefSeq" id="WP_107843798.1">
    <property type="nucleotide sequence ID" value="NZ_QBKS01000001.1"/>
</dbReference>
<proteinExistence type="predicted"/>
<dbReference type="SUPFAM" id="SSF52343">
    <property type="entry name" value="Ferredoxin reductase-like, C-terminal NADP-linked domain"/>
    <property type="match status" value="1"/>
</dbReference>
<comment type="caution">
    <text evidence="10">The sequence shown here is derived from an EMBL/GenBank/DDBJ whole genome shotgun (WGS) entry which is preliminary data.</text>
</comment>
<dbReference type="PRINTS" id="PR00410">
    <property type="entry name" value="PHEHYDRXLASE"/>
</dbReference>
<dbReference type="PROSITE" id="PS51384">
    <property type="entry name" value="FAD_FR"/>
    <property type="match status" value="1"/>
</dbReference>
<name>A0A2T6BHI1_9RHOB</name>
<keyword evidence="8" id="KW-0411">Iron-sulfur</keyword>
<dbReference type="InterPro" id="IPR017927">
    <property type="entry name" value="FAD-bd_FR_type"/>
</dbReference>
<dbReference type="PANTHER" id="PTHR47354:SF8">
    <property type="entry name" value="1,2-PHENYLACETYL-COA EPOXIDASE, SUBUNIT E"/>
    <property type="match status" value="1"/>
</dbReference>
<dbReference type="InterPro" id="IPR039261">
    <property type="entry name" value="FNR_nucleotide-bd"/>
</dbReference>
<keyword evidence="7" id="KW-0408">Iron</keyword>
<dbReference type="GO" id="GO:0046872">
    <property type="term" value="F:metal ion binding"/>
    <property type="evidence" value="ECO:0007669"/>
    <property type="project" value="UniProtKB-KW"/>
</dbReference>
<keyword evidence="5" id="KW-0274">FAD</keyword>
<dbReference type="PANTHER" id="PTHR47354">
    <property type="entry name" value="NADH OXIDOREDUCTASE HCR"/>
    <property type="match status" value="1"/>
</dbReference>
<dbReference type="CDD" id="cd06196">
    <property type="entry name" value="FNR_like_1"/>
    <property type="match status" value="1"/>
</dbReference>
<keyword evidence="11" id="KW-1185">Reference proteome</keyword>
<evidence type="ECO:0000256" key="4">
    <source>
        <dbReference type="ARBA" id="ARBA00022723"/>
    </source>
</evidence>
<evidence type="ECO:0000313" key="11">
    <source>
        <dbReference type="Proteomes" id="UP000243978"/>
    </source>
</evidence>
<comment type="cofactor">
    <cofactor evidence="1">
        <name>FAD</name>
        <dbReference type="ChEBI" id="CHEBI:57692"/>
    </cofactor>
</comment>
<evidence type="ECO:0000256" key="7">
    <source>
        <dbReference type="ARBA" id="ARBA00023004"/>
    </source>
</evidence>
<evidence type="ECO:0000256" key="1">
    <source>
        <dbReference type="ARBA" id="ARBA00001974"/>
    </source>
</evidence>
<dbReference type="InterPro" id="IPR001433">
    <property type="entry name" value="OxRdtase_FAD/NAD-bd"/>
</dbReference>
<accession>A0A2T6BHI1</accession>
<keyword evidence="2" id="KW-0285">Flavoprotein</keyword>
<dbReference type="Proteomes" id="UP000243978">
    <property type="component" value="Unassembled WGS sequence"/>
</dbReference>
<reference evidence="10 11" key="1">
    <citation type="submission" date="2018-04" db="EMBL/GenBank/DDBJ databases">
        <title>Genomic Encyclopedia of Archaeal and Bacterial Type Strains, Phase II (KMG-II): from individual species to whole genera.</title>
        <authorList>
            <person name="Goeker M."/>
        </authorList>
    </citation>
    <scope>NUCLEOTIDE SEQUENCE [LARGE SCALE GENOMIC DNA]</scope>
    <source>
        <strain evidence="10 11">DSM 100977</strain>
    </source>
</reference>
<evidence type="ECO:0000256" key="8">
    <source>
        <dbReference type="ARBA" id="ARBA00023014"/>
    </source>
</evidence>
<evidence type="ECO:0000313" key="10">
    <source>
        <dbReference type="EMBL" id="PTX55512.1"/>
    </source>
</evidence>
<dbReference type="Gene3D" id="2.40.30.10">
    <property type="entry name" value="Translation factors"/>
    <property type="match status" value="1"/>
</dbReference>
<evidence type="ECO:0000256" key="2">
    <source>
        <dbReference type="ARBA" id="ARBA00022630"/>
    </source>
</evidence>
<gene>
    <name evidence="10" type="ORF">C8N43_0151</name>
</gene>
<dbReference type="Pfam" id="PF08022">
    <property type="entry name" value="FAD_binding_8"/>
    <property type="match status" value="1"/>
</dbReference>
<dbReference type="EMBL" id="QBKS01000001">
    <property type="protein sequence ID" value="PTX55512.1"/>
    <property type="molecule type" value="Genomic_DNA"/>
</dbReference>
<dbReference type="InterPro" id="IPR050415">
    <property type="entry name" value="MRET"/>
</dbReference>
<dbReference type="GO" id="GO:0051537">
    <property type="term" value="F:2 iron, 2 sulfur cluster binding"/>
    <property type="evidence" value="ECO:0007669"/>
    <property type="project" value="UniProtKB-KW"/>
</dbReference>
<dbReference type="SUPFAM" id="SSF63380">
    <property type="entry name" value="Riboflavin synthase domain-like"/>
    <property type="match status" value="1"/>
</dbReference>
<dbReference type="OrthoDB" id="9792185at2"/>
<evidence type="ECO:0000256" key="3">
    <source>
        <dbReference type="ARBA" id="ARBA00022714"/>
    </source>
</evidence>
<sequence>MSHSVTLTSVEPITHNTYHLTMERPESFDFAPGQATELAIDKDGWRDEARPFTMTSQPEDPELSFVIKSYPDHDGVTEQVAKLGAGDTVMLDEPFGAIQDQGPGVFIAGGAGITPFIPILRKRAMTGDFQNSHLIFSNATEKDIILREEWEGYDGLETTFLVTEQENSPMHAPQLNKGILAELIDDFGQNFYLCGPKPMVKDVRSALKELGAHEDKIITEDGW</sequence>
<dbReference type="GO" id="GO:0050660">
    <property type="term" value="F:flavin adenine dinucleotide binding"/>
    <property type="evidence" value="ECO:0007669"/>
    <property type="project" value="TreeGrafter"/>
</dbReference>